<evidence type="ECO:0000256" key="3">
    <source>
        <dbReference type="ARBA" id="ARBA00023274"/>
    </source>
</evidence>
<reference evidence="4 5" key="1">
    <citation type="submission" date="2017-04" db="EMBL/GenBank/DDBJ databases">
        <title>Genome Sequence of the Model Brown-Rot Fungus Postia placenta SB12.</title>
        <authorList>
            <consortium name="DOE Joint Genome Institute"/>
            <person name="Gaskell J."/>
            <person name="Kersten P."/>
            <person name="Larrondo L.F."/>
            <person name="Canessa P."/>
            <person name="Martinez D."/>
            <person name="Hibbett D."/>
            <person name="Schmoll M."/>
            <person name="Kubicek C.P."/>
            <person name="Martinez A.T."/>
            <person name="Yadav J."/>
            <person name="Master E."/>
            <person name="Magnuson J.K."/>
            <person name="James T."/>
            <person name="Yaver D."/>
            <person name="Berka R."/>
            <person name="Labutti K."/>
            <person name="Lipzen A."/>
            <person name="Aerts A."/>
            <person name="Barry K."/>
            <person name="Henrissat B."/>
            <person name="Blanchette R."/>
            <person name="Grigoriev I."/>
            <person name="Cullen D."/>
        </authorList>
    </citation>
    <scope>NUCLEOTIDE SEQUENCE [LARGE SCALE GENOMIC DNA]</scope>
    <source>
        <strain evidence="4 5">MAD-698-R-SB12</strain>
    </source>
</reference>
<dbReference type="STRING" id="670580.A0A1X6MVF1"/>
<evidence type="ECO:0008006" key="6">
    <source>
        <dbReference type="Google" id="ProtNLM"/>
    </source>
</evidence>
<dbReference type="RefSeq" id="XP_024337125.1">
    <property type="nucleotide sequence ID" value="XM_024479360.1"/>
</dbReference>
<dbReference type="GO" id="GO:0005840">
    <property type="term" value="C:ribosome"/>
    <property type="evidence" value="ECO:0007669"/>
    <property type="project" value="UniProtKB-KW"/>
</dbReference>
<evidence type="ECO:0000256" key="2">
    <source>
        <dbReference type="ARBA" id="ARBA00022980"/>
    </source>
</evidence>
<keyword evidence="3" id="KW-0687">Ribonucleoprotein</keyword>
<evidence type="ECO:0000313" key="5">
    <source>
        <dbReference type="Proteomes" id="UP000194127"/>
    </source>
</evidence>
<dbReference type="EMBL" id="KZ110600">
    <property type="protein sequence ID" value="OSX60331.1"/>
    <property type="molecule type" value="Genomic_DNA"/>
</dbReference>
<dbReference type="Pfam" id="PF00411">
    <property type="entry name" value="Ribosomal_S11"/>
    <property type="match status" value="1"/>
</dbReference>
<keyword evidence="2" id="KW-0689">Ribosomal protein</keyword>
<name>A0A1X6MVF1_9APHY</name>
<protein>
    <recommendedName>
        <fullName evidence="6">Translational machinery component</fullName>
    </recommendedName>
</protein>
<evidence type="ECO:0000313" key="4">
    <source>
        <dbReference type="EMBL" id="OSX60331.1"/>
    </source>
</evidence>
<dbReference type="OrthoDB" id="1654884at2759"/>
<dbReference type="PIRSF" id="PIRSF002131">
    <property type="entry name" value="Ribosomal_S11"/>
    <property type="match status" value="1"/>
</dbReference>
<dbReference type="GeneID" id="36324310"/>
<organism evidence="4 5">
    <name type="scientific">Postia placenta MAD-698-R-SB12</name>
    <dbReference type="NCBI Taxonomy" id="670580"/>
    <lineage>
        <taxon>Eukaryota</taxon>
        <taxon>Fungi</taxon>
        <taxon>Dikarya</taxon>
        <taxon>Basidiomycota</taxon>
        <taxon>Agaricomycotina</taxon>
        <taxon>Agaricomycetes</taxon>
        <taxon>Polyporales</taxon>
        <taxon>Adustoporiaceae</taxon>
        <taxon>Rhodonia</taxon>
    </lineage>
</organism>
<dbReference type="PANTHER" id="PTHR11759">
    <property type="entry name" value="40S RIBOSOMAL PROTEIN S14/30S RIBOSOMAL PROTEIN S11"/>
    <property type="match status" value="1"/>
</dbReference>
<sequence>MDKSLSTRAEIYAVYVKSTRTNTITTLTRPNGNPVRTLTGGNLGFKGGNRSSYEAGYKCAVEIFKALEEEMKKTTEPKWQLYLNGFGQGREAIQKALMATEGQVVKPNLIRVTDKTPIKIGGTRAQKRKRR</sequence>
<dbReference type="Gene3D" id="3.30.420.80">
    <property type="entry name" value="Ribosomal protein S11"/>
    <property type="match status" value="1"/>
</dbReference>
<dbReference type="HAMAP" id="MF_01310">
    <property type="entry name" value="Ribosomal_uS11"/>
    <property type="match status" value="1"/>
</dbReference>
<gene>
    <name evidence="4" type="ORF">POSPLADRAFT_1047790</name>
</gene>
<dbReference type="AlphaFoldDB" id="A0A1X6MVF1"/>
<proteinExistence type="inferred from homology"/>
<keyword evidence="5" id="KW-1185">Reference proteome</keyword>
<dbReference type="Proteomes" id="UP000194127">
    <property type="component" value="Unassembled WGS sequence"/>
</dbReference>
<dbReference type="SUPFAM" id="SSF53137">
    <property type="entry name" value="Translational machinery components"/>
    <property type="match status" value="1"/>
</dbReference>
<accession>A0A1X6MVF1</accession>
<dbReference type="GO" id="GO:1990904">
    <property type="term" value="C:ribonucleoprotein complex"/>
    <property type="evidence" value="ECO:0007669"/>
    <property type="project" value="UniProtKB-KW"/>
</dbReference>
<dbReference type="InterPro" id="IPR001971">
    <property type="entry name" value="Ribosomal_uS11"/>
</dbReference>
<evidence type="ECO:0000256" key="1">
    <source>
        <dbReference type="ARBA" id="ARBA00006194"/>
    </source>
</evidence>
<comment type="similarity">
    <text evidence="1">Belongs to the universal ribosomal protein uS11 family.</text>
</comment>
<dbReference type="InterPro" id="IPR036967">
    <property type="entry name" value="Ribosomal_uS11_sf"/>
</dbReference>
<dbReference type="GO" id="GO:0003735">
    <property type="term" value="F:structural constituent of ribosome"/>
    <property type="evidence" value="ECO:0007669"/>
    <property type="project" value="InterPro"/>
</dbReference>
<dbReference type="GO" id="GO:0006412">
    <property type="term" value="P:translation"/>
    <property type="evidence" value="ECO:0007669"/>
    <property type="project" value="InterPro"/>
</dbReference>